<comment type="caution">
    <text evidence="2">The sequence shown here is derived from an EMBL/GenBank/DDBJ whole genome shotgun (WGS) entry which is preliminary data.</text>
</comment>
<protein>
    <submittedName>
        <fullName evidence="2">Uncharacterized protein</fullName>
    </submittedName>
</protein>
<keyword evidence="3" id="KW-1185">Reference proteome</keyword>
<feature type="compositionally biased region" description="Low complexity" evidence="1">
    <location>
        <begin position="149"/>
        <end position="159"/>
    </location>
</feature>
<feature type="compositionally biased region" description="Low complexity" evidence="1">
    <location>
        <begin position="21"/>
        <end position="56"/>
    </location>
</feature>
<proteinExistence type="predicted"/>
<name>A0ABN9QJ45_9DINO</name>
<feature type="region of interest" description="Disordered" evidence="1">
    <location>
        <begin position="1"/>
        <end position="56"/>
    </location>
</feature>
<reference evidence="2" key="1">
    <citation type="submission" date="2023-10" db="EMBL/GenBank/DDBJ databases">
        <authorList>
            <person name="Chen Y."/>
            <person name="Shah S."/>
            <person name="Dougan E. K."/>
            <person name="Thang M."/>
            <person name="Chan C."/>
        </authorList>
    </citation>
    <scope>NUCLEOTIDE SEQUENCE [LARGE SCALE GENOMIC DNA]</scope>
</reference>
<accession>A0ABN9QJ45</accession>
<evidence type="ECO:0000313" key="2">
    <source>
        <dbReference type="EMBL" id="CAK0804851.1"/>
    </source>
</evidence>
<sequence>MAVQLSTGRPASAEATGATSGPRNGCGPRGPPVGDLIAGRGPNAAAADGAAPGAPSAAPPLVAVTLKGAFNLGGHATGPNPGMGASRPRLATCWRGDALVGARAAYAAAEPFESVRLCRSSVFVMAAQRSRDAVGGPRLLRAASDGSVASLPPAAGAEPSEPPPTSPSPPGVSDSEDSAAEARQLKIKAVVDGHEKVGWIKGVGQSERLHTKWLKQFLDVRDHSEFERIIQADPEPAGEEGSQWSDPASVPLLAWQVRERIRDDEYCVLLKANIRVQLGISVEVEAPVLRMGRVRRPCERRARSGELARRRSRVHHG</sequence>
<feature type="compositionally biased region" description="Pro residues" evidence="1">
    <location>
        <begin position="160"/>
        <end position="170"/>
    </location>
</feature>
<dbReference type="EMBL" id="CAUYUJ010003335">
    <property type="protein sequence ID" value="CAK0804851.1"/>
    <property type="molecule type" value="Genomic_DNA"/>
</dbReference>
<feature type="region of interest" description="Disordered" evidence="1">
    <location>
        <begin position="147"/>
        <end position="179"/>
    </location>
</feature>
<evidence type="ECO:0000313" key="3">
    <source>
        <dbReference type="Proteomes" id="UP001189429"/>
    </source>
</evidence>
<organism evidence="2 3">
    <name type="scientific">Prorocentrum cordatum</name>
    <dbReference type="NCBI Taxonomy" id="2364126"/>
    <lineage>
        <taxon>Eukaryota</taxon>
        <taxon>Sar</taxon>
        <taxon>Alveolata</taxon>
        <taxon>Dinophyceae</taxon>
        <taxon>Prorocentrales</taxon>
        <taxon>Prorocentraceae</taxon>
        <taxon>Prorocentrum</taxon>
    </lineage>
</organism>
<dbReference type="Proteomes" id="UP001189429">
    <property type="component" value="Unassembled WGS sequence"/>
</dbReference>
<gene>
    <name evidence="2" type="ORF">PCOR1329_LOCUS11531</name>
</gene>
<evidence type="ECO:0000256" key="1">
    <source>
        <dbReference type="SAM" id="MobiDB-lite"/>
    </source>
</evidence>